<keyword evidence="2" id="KW-1185">Reference proteome</keyword>
<sequence length="209" mass="22578">MKQTLLQTTVLIGLLFSFSFCQMEKQVSESEANQNLLVGLLAGSAASTSFLLEYNGQWNVGYSYDAEGKLTGTPTGRLIISTNSDGSGSIISSDTSGSSGDITYRILSFDKTKKQLFYQNTPGSNNNQFIDNRSKYGRIDYSAVTSNGCELSSNRCFYFCEAVSGKTTLAEVLNSTVTSNTNNYATNGCGGFTFSRALSRAENSTWTGL</sequence>
<evidence type="ECO:0000313" key="2">
    <source>
        <dbReference type="Proteomes" id="UP000297609"/>
    </source>
</evidence>
<gene>
    <name evidence="1" type="ORF">EHQ59_11220</name>
</gene>
<organism evidence="1 2">
    <name type="scientific">Leptospira kemamanensis</name>
    <dbReference type="NCBI Taxonomy" id="2484942"/>
    <lineage>
        <taxon>Bacteria</taxon>
        <taxon>Pseudomonadati</taxon>
        <taxon>Spirochaetota</taxon>
        <taxon>Spirochaetia</taxon>
        <taxon>Leptospirales</taxon>
        <taxon>Leptospiraceae</taxon>
        <taxon>Leptospira</taxon>
    </lineage>
</organism>
<evidence type="ECO:0000313" key="1">
    <source>
        <dbReference type="EMBL" id="TGL51460.1"/>
    </source>
</evidence>
<dbReference type="AlphaFoldDB" id="A0A4V3JQ11"/>
<name>A0A4V3JQ11_9LEPT</name>
<dbReference type="RefSeq" id="WP_135619740.1">
    <property type="nucleotide sequence ID" value="NZ_RQGG01000032.1"/>
</dbReference>
<comment type="caution">
    <text evidence="1">The sequence shown here is derived from an EMBL/GenBank/DDBJ whole genome shotgun (WGS) entry which is preliminary data.</text>
</comment>
<accession>A0A4V3JQ11</accession>
<dbReference type="Proteomes" id="UP000297609">
    <property type="component" value="Unassembled WGS sequence"/>
</dbReference>
<proteinExistence type="predicted"/>
<protein>
    <submittedName>
        <fullName evidence="1">Uncharacterized protein</fullName>
    </submittedName>
</protein>
<dbReference type="OrthoDB" id="337346at2"/>
<dbReference type="EMBL" id="RQGG01000032">
    <property type="protein sequence ID" value="TGL51460.1"/>
    <property type="molecule type" value="Genomic_DNA"/>
</dbReference>
<reference evidence="1" key="1">
    <citation type="journal article" date="2019" name="PLoS Negl. Trop. Dis.">
        <title>Revisiting the worldwide diversity of Leptospira species in the environment.</title>
        <authorList>
            <person name="Vincent A.T."/>
            <person name="Schiettekatte O."/>
            <person name="Bourhy P."/>
            <person name="Veyrier F.J."/>
            <person name="Picardeau M."/>
        </authorList>
    </citation>
    <scope>NUCLEOTIDE SEQUENCE [LARGE SCALE GENOMIC DNA]</scope>
    <source>
        <strain evidence="1">201702454</strain>
    </source>
</reference>